<gene>
    <name evidence="1" type="ORF">EBN03_03965</name>
</gene>
<evidence type="ECO:0000313" key="1">
    <source>
        <dbReference type="EMBL" id="RMI35429.1"/>
    </source>
</evidence>
<protein>
    <submittedName>
        <fullName evidence="1">Uncharacterized protein</fullName>
    </submittedName>
</protein>
<sequence length="226" mass="24662">MASVIYHAEVKRGNRFWLVHIPELNQWTQARNLREVDAMVRDLVAMLLGIPDDSFEVEMSVELPAEAQEHWARSRQLHELADALRNAAAEEARRAAQQLSAVGLTLRDIGQSLEISFQRAGQLTAGAAEVRPEDTSSRRLAEKLAGVYEAEEPADSVAADEFLLAAAAHLLQLAVDPGRSADTPIDVARVSPPIEVTELVARVKSAAEPDTERSIVVRRSGADAQS</sequence>
<name>A0A3M2LD25_9NOCA</name>
<keyword evidence="2" id="KW-1185">Reference proteome</keyword>
<accession>A0A3M2LD25</accession>
<reference evidence="1 2" key="1">
    <citation type="submission" date="2018-10" db="EMBL/GenBank/DDBJ databases">
        <title>Isolation from cow dung.</title>
        <authorList>
            <person name="Ling L."/>
        </authorList>
    </citation>
    <scope>NUCLEOTIDE SEQUENCE [LARGE SCALE GENOMIC DNA]</scope>
    <source>
        <strain evidence="1 2">NEAU-LL90</strain>
    </source>
</reference>
<organism evidence="1 2">
    <name type="scientific">Nocardia stercoris</name>
    <dbReference type="NCBI Taxonomy" id="2483361"/>
    <lineage>
        <taxon>Bacteria</taxon>
        <taxon>Bacillati</taxon>
        <taxon>Actinomycetota</taxon>
        <taxon>Actinomycetes</taxon>
        <taxon>Mycobacteriales</taxon>
        <taxon>Nocardiaceae</taxon>
        <taxon>Nocardia</taxon>
    </lineage>
</organism>
<evidence type="ECO:0000313" key="2">
    <source>
        <dbReference type="Proteomes" id="UP000279275"/>
    </source>
</evidence>
<dbReference type="AlphaFoldDB" id="A0A3M2LD25"/>
<comment type="caution">
    <text evidence="1">The sequence shown here is derived from an EMBL/GenBank/DDBJ whole genome shotgun (WGS) entry which is preliminary data.</text>
</comment>
<dbReference type="Proteomes" id="UP000279275">
    <property type="component" value="Unassembled WGS sequence"/>
</dbReference>
<proteinExistence type="predicted"/>
<dbReference type="EMBL" id="RFFH01000001">
    <property type="protein sequence ID" value="RMI35429.1"/>
    <property type="molecule type" value="Genomic_DNA"/>
</dbReference>